<feature type="domain" description="TLDc" evidence="2">
    <location>
        <begin position="756"/>
        <end position="946"/>
    </location>
</feature>
<evidence type="ECO:0000256" key="1">
    <source>
        <dbReference type="SAM" id="Coils"/>
    </source>
</evidence>
<proteinExistence type="predicted"/>
<dbReference type="PROSITE" id="PS51886">
    <property type="entry name" value="TLDC"/>
    <property type="match status" value="1"/>
</dbReference>
<feature type="coiled-coil region" evidence="1">
    <location>
        <begin position="24"/>
        <end position="58"/>
    </location>
</feature>
<comment type="caution">
    <text evidence="3">The sequence shown here is derived from an EMBL/GenBank/DDBJ whole genome shotgun (WGS) entry which is preliminary data.</text>
</comment>
<dbReference type="Pfam" id="PF07534">
    <property type="entry name" value="TLD"/>
    <property type="match status" value="1"/>
</dbReference>
<keyword evidence="4" id="KW-1185">Reference proteome</keyword>
<evidence type="ECO:0000259" key="2">
    <source>
        <dbReference type="PROSITE" id="PS51886"/>
    </source>
</evidence>
<protein>
    <recommendedName>
        <fullName evidence="2">TLDc domain-containing protein</fullName>
    </recommendedName>
</protein>
<evidence type="ECO:0000313" key="3">
    <source>
        <dbReference type="EMBL" id="KAG2234306.1"/>
    </source>
</evidence>
<gene>
    <name evidence="3" type="ORF">INT48_000756</name>
</gene>
<accession>A0A8H7VTS8</accession>
<evidence type="ECO:0000313" key="4">
    <source>
        <dbReference type="Proteomes" id="UP000613177"/>
    </source>
</evidence>
<sequence length="999" mass="113972">MTLVQCIQDQASYYKKLTSELKLESKISRELTDIKSQRQKLEQDIAIKKREIIALEENSKKEFKDVRKMRHLSFRSAAATLSGKKKELVAKEEAKYQLAFENEQRGRRDLEAMESLYNTTLNKIFVLEDPNFPMEPRLKAELTNYVEQKHLAARDKGRFLEAQKALTTCLGDTKKVIRLLDTVVNYVPFEIFGGPIIDEEQLAYIDASRRRLWEIQRLLNVARTVLPEIPYPQTLDVVTNNPILHMQINMNYVDMAWKAKTTQCFGMLATAYRNIQNSLTWVKQYLDYTTGAIERLNSALESTKSALEKERCRIIEAIIAGHVGESSSSSATGLPTFTTTYHDTNELPPPVYEAPPTDSDSNTLHQNNMPNIPTNITPTSSLSNFPLNDHSPVISAALPSPVDNSAPPHPITPVFGNTNTNPPPTNSNNQPYVSSNKACESVTSEADFDVKFWHSGHENPTQRPSSLKHSFKARKYLTRIELVSLQYIFKDLKSTFPDGFTCIEPKNFLDHLKIPQQVEPAAVLLFKSFSYLGSYPNCSTAGPVPLSFEAFITAFVILIGRLDEEVANLSESLFFQSLSVLPIESDTTKKDLEEEPVIVEQEEGRAPSPKGYSLAELGVDFSDLDFNTEETSKVTKDDDDNDGSKILSRDLIELFVLLLWLGEADQPTHDFNRIRQLATFIVTKIKPSTSSQTDELPCISYDLFCQWKTSFSPYLFKPLQSFITKSFGYYNPTPAPTETEPRLLPQDKVPEPDTSDILTPLYSTLLSWAIPETILITKQWTRLYSADQDGFSMNRFESHVFKYPGPTLFIMQVEETQQQQSMILGAFITQPWKQSKHFWGSDQCFLFELDPNYDLFRPVVHKHSKKYDHYIYYHHDFGIGFGATQSQLPPQPDAFIVSLQNTLQQGQYTNKAYPSQPTFEFATEARRSVDFSYKFDTENIEVFGLGNEKDRERQAREWKFDQKEAERRSGLNIRKGDGELDKELLKMAGIIDEDNRQDR</sequence>
<dbReference type="PANTHER" id="PTHR23354">
    <property type="entry name" value="NUCLEOLAR PROTEIN 7/ESTROGEN RECEPTOR COACTIVATOR-RELATED"/>
    <property type="match status" value="1"/>
</dbReference>
<dbReference type="InterPro" id="IPR006571">
    <property type="entry name" value="TLDc_dom"/>
</dbReference>
<keyword evidence="1" id="KW-0175">Coiled coil</keyword>
<reference evidence="3" key="1">
    <citation type="submission" date="2021-01" db="EMBL/GenBank/DDBJ databases">
        <title>Metabolic potential, ecology and presence of endohyphal bacteria is reflected in genomic diversity of Mucoromycotina.</title>
        <authorList>
            <person name="Muszewska A."/>
            <person name="Okrasinska A."/>
            <person name="Steczkiewicz K."/>
            <person name="Drgas O."/>
            <person name="Orlowska M."/>
            <person name="Perlinska-Lenart U."/>
            <person name="Aleksandrzak-Piekarczyk T."/>
            <person name="Szatraj K."/>
            <person name="Zielenkiewicz U."/>
            <person name="Pilsyk S."/>
            <person name="Malc E."/>
            <person name="Mieczkowski P."/>
            <person name="Kruszewska J.S."/>
            <person name="Biernat P."/>
            <person name="Pawlowska J."/>
        </authorList>
    </citation>
    <scope>NUCLEOTIDE SEQUENCE</scope>
    <source>
        <strain evidence="3">WA0000018081</strain>
    </source>
</reference>
<name>A0A8H7VTS8_9FUNG</name>
<dbReference type="SMART" id="SM00584">
    <property type="entry name" value="TLDc"/>
    <property type="match status" value="1"/>
</dbReference>
<dbReference type="Proteomes" id="UP000613177">
    <property type="component" value="Unassembled WGS sequence"/>
</dbReference>
<dbReference type="AlphaFoldDB" id="A0A8H7VTS8"/>
<dbReference type="EMBL" id="JAEPRE010000056">
    <property type="protein sequence ID" value="KAG2234306.1"/>
    <property type="molecule type" value="Genomic_DNA"/>
</dbReference>
<organism evidence="3 4">
    <name type="scientific">Thamnidium elegans</name>
    <dbReference type="NCBI Taxonomy" id="101142"/>
    <lineage>
        <taxon>Eukaryota</taxon>
        <taxon>Fungi</taxon>
        <taxon>Fungi incertae sedis</taxon>
        <taxon>Mucoromycota</taxon>
        <taxon>Mucoromycotina</taxon>
        <taxon>Mucoromycetes</taxon>
        <taxon>Mucorales</taxon>
        <taxon>Mucorineae</taxon>
        <taxon>Mucoraceae</taxon>
        <taxon>Thamnidium</taxon>
    </lineage>
</organism>